<dbReference type="EMBL" id="CP129675">
    <property type="protein sequence ID" value="XDS46438.1"/>
    <property type="molecule type" value="Genomic_DNA"/>
</dbReference>
<evidence type="ECO:0000256" key="6">
    <source>
        <dbReference type="ARBA" id="ARBA00022989"/>
    </source>
</evidence>
<organism evidence="11">
    <name type="scientific">Bifidobacterium fermentum</name>
    <dbReference type="NCBI Taxonomy" id="3059035"/>
    <lineage>
        <taxon>Bacteria</taxon>
        <taxon>Bacillati</taxon>
        <taxon>Actinomycetota</taxon>
        <taxon>Actinomycetes</taxon>
        <taxon>Bifidobacteriales</taxon>
        <taxon>Bifidobacteriaceae</taxon>
        <taxon>Bifidobacterium</taxon>
    </lineage>
</organism>
<dbReference type="EMBL" id="CP129683">
    <property type="protein sequence ID" value="XDS50008.1"/>
    <property type="molecule type" value="Genomic_DNA"/>
</dbReference>
<dbReference type="SUPFAM" id="SSF161098">
    <property type="entry name" value="MetI-like"/>
    <property type="match status" value="1"/>
</dbReference>
<evidence type="ECO:0000256" key="3">
    <source>
        <dbReference type="ARBA" id="ARBA00022448"/>
    </source>
</evidence>
<protein>
    <submittedName>
        <fullName evidence="11">ABC transporter permease</fullName>
    </submittedName>
</protein>
<dbReference type="EMBL" id="CP129682">
    <property type="protein sequence ID" value="XDS48781.1"/>
    <property type="molecule type" value="Genomic_DNA"/>
</dbReference>
<dbReference type="CDD" id="cd06261">
    <property type="entry name" value="TM_PBP2"/>
    <property type="match status" value="1"/>
</dbReference>
<dbReference type="InterPro" id="IPR035906">
    <property type="entry name" value="MetI-like_sf"/>
</dbReference>
<evidence type="ECO:0000256" key="7">
    <source>
        <dbReference type="ARBA" id="ARBA00023136"/>
    </source>
</evidence>
<proteinExistence type="inferred from homology"/>
<feature type="transmembrane region" description="Helical" evidence="8">
    <location>
        <begin position="138"/>
        <end position="161"/>
    </location>
</feature>
<feature type="domain" description="ABC transmembrane type-1" evidence="10">
    <location>
        <begin position="102"/>
        <end position="306"/>
    </location>
</feature>
<feature type="transmembrane region" description="Helical" evidence="8">
    <location>
        <begin position="106"/>
        <end position="126"/>
    </location>
</feature>
<keyword evidence="6 8" id="KW-1133">Transmembrane helix</keyword>
<dbReference type="RefSeq" id="WP_369340980.1">
    <property type="nucleotide sequence ID" value="NZ_CP129675.1"/>
</dbReference>
<feature type="transmembrane region" description="Helical" evidence="8">
    <location>
        <begin position="181"/>
        <end position="205"/>
    </location>
</feature>
<dbReference type="InterPro" id="IPR000515">
    <property type="entry name" value="MetI-like"/>
</dbReference>
<name>A0AB39UCB7_9BIFI</name>
<dbReference type="PROSITE" id="PS50928">
    <property type="entry name" value="ABC_TM1"/>
    <property type="match status" value="1"/>
</dbReference>
<keyword evidence="3 8" id="KW-0813">Transport</keyword>
<keyword evidence="4" id="KW-1003">Cell membrane</keyword>
<evidence type="ECO:0000256" key="9">
    <source>
        <dbReference type="SAM" id="MobiDB-lite"/>
    </source>
</evidence>
<evidence type="ECO:0000313" key="12">
    <source>
        <dbReference type="EMBL" id="XDS48781.1"/>
    </source>
</evidence>
<feature type="transmembrane region" description="Helical" evidence="8">
    <location>
        <begin position="241"/>
        <end position="265"/>
    </location>
</feature>
<comment type="similarity">
    <text evidence="2">Belongs to the binding-protein-dependent transport system permease family. CysTW subfamily.</text>
</comment>
<reference evidence="11" key="1">
    <citation type="submission" date="2023-07" db="EMBL/GenBank/DDBJ databases">
        <title>Bifidobacterium aquikefiriaerophilum sp. nov. and Bifidobacterium eccum sp. nov., isolated from water kefir.</title>
        <authorList>
            <person name="Breselge S."/>
            <person name="Bellassi P."/>
            <person name="Barcenilla C."/>
            <person name="Alvarez-Ordonez A."/>
            <person name="Morelli L."/>
            <person name="Cotter P.D."/>
        </authorList>
    </citation>
    <scope>NUCLEOTIDE SEQUENCE</scope>
    <source>
        <strain evidence="13">WK012_4_13</strain>
        <strain evidence="12">WK013_4_14</strain>
        <strain evidence="11">WK048_4_13</strain>
    </source>
</reference>
<evidence type="ECO:0000256" key="5">
    <source>
        <dbReference type="ARBA" id="ARBA00022692"/>
    </source>
</evidence>
<dbReference type="PANTHER" id="PTHR42929:SF1">
    <property type="entry name" value="INNER MEMBRANE ABC TRANSPORTER PERMEASE PROTEIN YDCU-RELATED"/>
    <property type="match status" value="1"/>
</dbReference>
<dbReference type="GO" id="GO:0005886">
    <property type="term" value="C:plasma membrane"/>
    <property type="evidence" value="ECO:0007669"/>
    <property type="project" value="UniProtKB-SubCell"/>
</dbReference>
<dbReference type="AlphaFoldDB" id="A0AB39UCB7"/>
<evidence type="ECO:0000259" key="10">
    <source>
        <dbReference type="PROSITE" id="PS50928"/>
    </source>
</evidence>
<evidence type="ECO:0000313" key="11">
    <source>
        <dbReference type="EMBL" id="XDS46438.1"/>
    </source>
</evidence>
<keyword evidence="7 8" id="KW-0472">Membrane</keyword>
<evidence type="ECO:0000256" key="2">
    <source>
        <dbReference type="ARBA" id="ARBA00007069"/>
    </source>
</evidence>
<dbReference type="KEGG" id="bfk:QN062_06240"/>
<evidence type="ECO:0000256" key="8">
    <source>
        <dbReference type="RuleBase" id="RU363032"/>
    </source>
</evidence>
<dbReference type="GO" id="GO:0055085">
    <property type="term" value="P:transmembrane transport"/>
    <property type="evidence" value="ECO:0007669"/>
    <property type="project" value="InterPro"/>
</dbReference>
<keyword evidence="5 8" id="KW-0812">Transmembrane</keyword>
<comment type="subcellular location">
    <subcellularLocation>
        <location evidence="1 8">Cell membrane</location>
        <topology evidence="1 8">Multi-pass membrane protein</topology>
    </subcellularLocation>
</comment>
<evidence type="ECO:0000256" key="4">
    <source>
        <dbReference type="ARBA" id="ARBA00022475"/>
    </source>
</evidence>
<feature type="region of interest" description="Disordered" evidence="9">
    <location>
        <begin position="1"/>
        <end position="22"/>
    </location>
</feature>
<sequence length="321" mass="35322">MRRATEASSRSKKTNTLRSLFGTPQRQRPGLLSHWYAWPAVIVGLIFTLGPIGVIIAFSFMSRPESGGGVVFKFSTDAYESLLFSRDFSNVVSFDWRYVQVLGTSLWQALLTTAVCIALSFPIALWMSLKKPRVQQMLVLAVTIPFWTNELVRTYAWMLILNQNGPINGLLRLLGFGSQQLLYTQSASVIGLIYTFLPFAILPMYSTMSGFDFRLVEAAYDLGAHKLTVMRRIILRAARPGIMSGISLCFIPAFGAYLQPVLLGGGRVLMVGNLIASEFSEARNWPLGASLSTAILAITLIGMAIATYMGGRASRRAGITI</sequence>
<feature type="transmembrane region" description="Helical" evidence="8">
    <location>
        <begin position="285"/>
        <end position="306"/>
    </location>
</feature>
<dbReference type="Pfam" id="PF00528">
    <property type="entry name" value="BPD_transp_1"/>
    <property type="match status" value="1"/>
</dbReference>
<evidence type="ECO:0000313" key="13">
    <source>
        <dbReference type="EMBL" id="XDS50008.1"/>
    </source>
</evidence>
<accession>A0AB39UCB7</accession>
<feature type="transmembrane region" description="Helical" evidence="8">
    <location>
        <begin position="35"/>
        <end position="61"/>
    </location>
</feature>
<dbReference type="PANTHER" id="PTHR42929">
    <property type="entry name" value="INNER MEMBRANE ABC TRANSPORTER PERMEASE PROTEIN YDCU-RELATED-RELATED"/>
    <property type="match status" value="1"/>
</dbReference>
<gene>
    <name evidence="13" type="ORF">QN062_06240</name>
    <name evidence="12" type="ORF">QN216_00435</name>
    <name evidence="11" type="ORF">QN217_10010</name>
</gene>
<dbReference type="Gene3D" id="1.10.3720.10">
    <property type="entry name" value="MetI-like"/>
    <property type="match status" value="1"/>
</dbReference>
<evidence type="ECO:0000256" key="1">
    <source>
        <dbReference type="ARBA" id="ARBA00004651"/>
    </source>
</evidence>